<dbReference type="RefSeq" id="WP_199383365.1">
    <property type="nucleotide sequence ID" value="NZ_JAEMHM010000005.1"/>
</dbReference>
<comment type="caution">
    <text evidence="2">The sequence shown here is derived from an EMBL/GenBank/DDBJ whole genome shotgun (WGS) entry which is preliminary data.</text>
</comment>
<accession>A0A8J7IPV5</accession>
<dbReference type="AlphaFoldDB" id="A0A8J7IPV5"/>
<feature type="domain" description="DUF2169" evidence="1">
    <location>
        <begin position="23"/>
        <end position="314"/>
    </location>
</feature>
<gene>
    <name evidence="2" type="ORF">JFN93_07360</name>
</gene>
<evidence type="ECO:0000313" key="2">
    <source>
        <dbReference type="EMBL" id="MBJ6724519.1"/>
    </source>
</evidence>
<protein>
    <submittedName>
        <fullName evidence="2">DUF2169 domain-containing protein</fullName>
    </submittedName>
</protein>
<evidence type="ECO:0000313" key="3">
    <source>
        <dbReference type="Proteomes" id="UP000636888"/>
    </source>
</evidence>
<evidence type="ECO:0000259" key="1">
    <source>
        <dbReference type="Pfam" id="PF09937"/>
    </source>
</evidence>
<reference evidence="2" key="1">
    <citation type="submission" date="2020-12" db="EMBL/GenBank/DDBJ databases">
        <title>Geomonas sp. Red875, isolated from river sediment.</title>
        <authorList>
            <person name="Xu Z."/>
            <person name="Zhang Z."/>
            <person name="Masuda Y."/>
            <person name="Itoh H."/>
            <person name="Senoo K."/>
        </authorList>
    </citation>
    <scope>NUCLEOTIDE SEQUENCE</scope>
    <source>
        <strain evidence="2">Red875</strain>
    </source>
</reference>
<organism evidence="2 3">
    <name type="scientific">Geomesophilobacter sediminis</name>
    <dbReference type="NCBI Taxonomy" id="2798584"/>
    <lineage>
        <taxon>Bacteria</taxon>
        <taxon>Pseudomonadati</taxon>
        <taxon>Thermodesulfobacteriota</taxon>
        <taxon>Desulfuromonadia</taxon>
        <taxon>Geobacterales</taxon>
        <taxon>Geobacteraceae</taxon>
        <taxon>Geomesophilobacter</taxon>
    </lineage>
</organism>
<name>A0A8J7IPV5_9BACT</name>
<keyword evidence="3" id="KW-1185">Reference proteome</keyword>
<dbReference type="Proteomes" id="UP000636888">
    <property type="component" value="Unassembled WGS sequence"/>
</dbReference>
<proteinExistence type="predicted"/>
<dbReference type="InterPro" id="IPR018683">
    <property type="entry name" value="DUF2169"/>
</dbReference>
<dbReference type="Pfam" id="PF09937">
    <property type="entry name" value="DUF2169"/>
    <property type="match status" value="1"/>
</dbReference>
<dbReference type="EMBL" id="JAEMHM010000005">
    <property type="protein sequence ID" value="MBJ6724519.1"/>
    <property type="molecule type" value="Genomic_DNA"/>
</dbReference>
<sequence length="336" mass="37579">MEVVNTTTLANTAITLPDGKNWSLLVVIKGTWQLRHDGALALAEEQQPVLLSPVYYGAPNSSSIRYDSDLLLEKPGTDCILNGHAWAPKVGVAAVDVLFAVGPVRKKIRVFGERFWMKALWKVALSRPLPFERIPLVWERAFGGVDASWPDPACHEHFVENPIGRGLRAKKSKLPVDGLRLPNLEDPSFLITKLSDRPDPAGVGVIPPHWQPRARFADKYHEVWRESRFPLLPEGQDLRFNACAAPGLTTPNFLTGTEPVVVENAAKQGRLSFRLPGVKPEVTVRLANSEEELPIELDTVIVEPDEERVVLVWRGRRVVHHPGQEIRQVTIRMQNL</sequence>